<protein>
    <submittedName>
        <fullName evidence="5">Uncharacterized protein</fullName>
    </submittedName>
</protein>
<dbReference type="GO" id="GO:0000110">
    <property type="term" value="C:nucleotide-excision repair factor 1 complex"/>
    <property type="evidence" value="ECO:0007669"/>
    <property type="project" value="TreeGrafter"/>
</dbReference>
<dbReference type="GO" id="GO:0003684">
    <property type="term" value="F:damaged DNA binding"/>
    <property type="evidence" value="ECO:0007669"/>
    <property type="project" value="TreeGrafter"/>
</dbReference>
<reference evidence="5" key="1">
    <citation type="submission" date="2022-11" db="UniProtKB">
        <authorList>
            <consortium name="WormBaseParasite"/>
        </authorList>
    </citation>
    <scope>IDENTIFICATION</scope>
</reference>
<evidence type="ECO:0000313" key="5">
    <source>
        <dbReference type="WBParaSite" id="nRc.2.0.1.t19568-RA"/>
    </source>
</evidence>
<organism evidence="4 5">
    <name type="scientific">Romanomermis culicivorax</name>
    <name type="common">Nematode worm</name>
    <dbReference type="NCBI Taxonomy" id="13658"/>
    <lineage>
        <taxon>Eukaryota</taxon>
        <taxon>Metazoa</taxon>
        <taxon>Ecdysozoa</taxon>
        <taxon>Nematoda</taxon>
        <taxon>Enoplea</taxon>
        <taxon>Dorylaimia</taxon>
        <taxon>Mermithida</taxon>
        <taxon>Mermithoidea</taxon>
        <taxon>Mermithidae</taxon>
        <taxon>Romanomermis</taxon>
    </lineage>
</organism>
<keyword evidence="4" id="KW-1185">Reference proteome</keyword>
<dbReference type="AlphaFoldDB" id="A0A915J0Y2"/>
<keyword evidence="1" id="KW-0227">DNA damage</keyword>
<accession>A0A915J0Y2</accession>
<proteinExistence type="predicted"/>
<dbReference type="GO" id="GO:1901255">
    <property type="term" value="P:nucleotide-excision repair involved in interstrand cross-link repair"/>
    <property type="evidence" value="ECO:0007669"/>
    <property type="project" value="TreeGrafter"/>
</dbReference>
<sequence>GVQFVTTPILISDILCQRIPISLVTGLLVYRAHTVLRSALESFILLTFRKEKPDIFVKAFSDAPQRFVEHLGQLQRAVSSLRVDRVYFLPRYHAEVISELDSAEKDAKPDLVEIAVKLTPCMKNAQNYLIELLRACLQELKRTQQRANVTDSDSDLTLEAVLQPWFEDNYRRKIESRNASFDQVPLKFKRLLNDISRLKQFLSSLEIDDGKSFAKNVDILR</sequence>
<keyword evidence="3" id="KW-0234">DNA repair</keyword>
<name>A0A915J0Y2_ROMCU</name>
<dbReference type="GO" id="GO:0003697">
    <property type="term" value="F:single-stranded DNA binding"/>
    <property type="evidence" value="ECO:0007669"/>
    <property type="project" value="TreeGrafter"/>
</dbReference>
<dbReference type="PANTHER" id="PTHR10150:SF0">
    <property type="entry name" value="DNA REPAIR ENDONUCLEASE XPF"/>
    <property type="match status" value="1"/>
</dbReference>
<dbReference type="GO" id="GO:0000724">
    <property type="term" value="P:double-strand break repair via homologous recombination"/>
    <property type="evidence" value="ECO:0007669"/>
    <property type="project" value="TreeGrafter"/>
</dbReference>
<dbReference type="WBParaSite" id="nRc.2.0.1.t19568-RA">
    <property type="protein sequence ID" value="nRc.2.0.1.t19568-RA"/>
    <property type="gene ID" value="nRc.2.0.1.g19568"/>
</dbReference>
<evidence type="ECO:0000256" key="1">
    <source>
        <dbReference type="ARBA" id="ARBA00022763"/>
    </source>
</evidence>
<dbReference type="GO" id="GO:0000712">
    <property type="term" value="P:resolution of meiotic recombination intermediates"/>
    <property type="evidence" value="ECO:0007669"/>
    <property type="project" value="TreeGrafter"/>
</dbReference>
<evidence type="ECO:0000313" key="4">
    <source>
        <dbReference type="Proteomes" id="UP000887565"/>
    </source>
</evidence>
<dbReference type="GO" id="GO:0000014">
    <property type="term" value="F:single-stranded DNA endodeoxyribonuclease activity"/>
    <property type="evidence" value="ECO:0007669"/>
    <property type="project" value="TreeGrafter"/>
</dbReference>
<dbReference type="PANTHER" id="PTHR10150">
    <property type="entry name" value="DNA REPAIR ENDONUCLEASE XPF"/>
    <property type="match status" value="1"/>
</dbReference>
<evidence type="ECO:0000256" key="3">
    <source>
        <dbReference type="ARBA" id="ARBA00023204"/>
    </source>
</evidence>
<dbReference type="Proteomes" id="UP000887565">
    <property type="component" value="Unplaced"/>
</dbReference>
<evidence type="ECO:0000256" key="2">
    <source>
        <dbReference type="ARBA" id="ARBA00022801"/>
    </source>
</evidence>
<keyword evidence="2" id="KW-0378">Hydrolase</keyword>